<comment type="subcellular location">
    <subcellularLocation>
        <location evidence="1">Membrane</location>
    </subcellularLocation>
</comment>
<dbReference type="CDD" id="cd21669">
    <property type="entry name" value="SMP_SF"/>
    <property type="match status" value="1"/>
</dbReference>
<dbReference type="InterPro" id="IPR000008">
    <property type="entry name" value="C2_dom"/>
</dbReference>
<keyword evidence="2" id="KW-0813">Transport</keyword>
<dbReference type="InterPro" id="IPR052847">
    <property type="entry name" value="Ext_Synaptotagmin/KAHRP-like"/>
</dbReference>
<dbReference type="InterPro" id="IPR035892">
    <property type="entry name" value="C2_domain_sf"/>
</dbReference>
<keyword evidence="5" id="KW-0472">Membrane</keyword>
<evidence type="ECO:0000313" key="9">
    <source>
        <dbReference type="EMBL" id="GAX81770.1"/>
    </source>
</evidence>
<feature type="region of interest" description="Disordered" evidence="7">
    <location>
        <begin position="554"/>
        <end position="633"/>
    </location>
</feature>
<keyword evidence="6" id="KW-0175">Coiled coil</keyword>
<feature type="compositionally biased region" description="Polar residues" evidence="7">
    <location>
        <begin position="885"/>
        <end position="895"/>
    </location>
</feature>
<evidence type="ECO:0000256" key="3">
    <source>
        <dbReference type="ARBA" id="ARBA00023055"/>
    </source>
</evidence>
<feature type="domain" description="SMP-LTD" evidence="8">
    <location>
        <begin position="115"/>
        <end position="314"/>
    </location>
</feature>
<sequence>MFPTADVLISIFFAALLTYAVSALAVNRVKSKHKRQLLSAQARWEREEAELRLGRGPPRERGRLIPETASENNPRPGHGSNHTHTRSSSIAAAGGFGGGMAGSSNSNSNAPIMMESFTLGWLNMLVQSAWGPLLERFVSGITSEKLQLILNEVLHKFSDKRPWKYIDAVAVESVTLGLAPPQFQFANAKFDPVRQQLQIQLNMRFNSSGLQAVLTPRMGQIGALKPFKFRLEITHLLLAGRLNLGIQLSQEAPGIKGVEYSFLQEPEFEIQASPLGLSGFAGELPGLINTLRNALLKAMSKKIVEPNRRYFDVQKVYLNKFVAKSGGPGGLLTVVIVGARDVATKSKVSSTPRKRNGTTGGTKPVAGSTADEEAVPAGHGRNGKSAGGVVSRGDEDNTLASVDPFVEMRFGREVHRTPFIHSNASSPVWNWPFHARLAGDIPGDKDSSEGRQSSVFVLKDDVLRFSVLNAMTIGEPEILCSCKVRLQDLGLKLNGEALPFLLPLQSSSGRSQGSLQIQVKWTKNVPKPKPFTDVVEVPVAPAIAGDYYHARHQSVTDSSNTSAPISLQKPPTSSSSRTATANSSNIGRSKETLPPKAPSRHQQQHQDSLQAHDSMGREDRRGAAAAAGMDEGAANSASFISECSSPIHTRDPQSIHTRHMRDHSNHAVDMTASASASPTRWVRKSTSMPPAREEGVPGAQQQRSASHWMESVLYRLLPQMFQITTGGVPSTGVDGSECTSAASLRPSPVISVVMGVSPADSMNQLTAPTKDSFKSDGSLKDFMSISESVQKEDNHIQHASTGDSGVEQLSRNLGKRVGTAGLGTASRWPFLLSRHKRASSEFPPTLLHSSTNLDQASKDLKLTAEEKAIEDPKRYIHGGGMNDIEQPSNTTSSAGRGTREMWPSVFMPTTVSVIQEESKSGEGSPALASLAEGIALGPEHNKSPAGIWRATKSLSSTPQSSPSHATVAQPQDLRSEFKGLISLHSDPTSSLLQLPPLTQGRGMDHMSDQLGRVEVLGTQKYAMAPASPTRSGPVKGAAAAAAGTAPDSLGILTDASLHTSTRSHRESTGMGGYVRSNSLSNIPVSSNRKEQLLCHAFMDEAGDRVYHAVQSMGGQRPVLQDHKRCDEVLPGPEITKVLTLPSGHQHMQCDSAGSGSSLGFMVDPGNGLPGDPTLVYNPIGLGSAGSLGFGAYDPFQGLAQVVRMKAALEAERAAARNAEARLEEMQRRYRAVARLRQLDNRRALTEGARFILHAPFWPQPRTVVVRYMEDSQAVQILSVEDSMSLLGGRPTKSPLVIASFQAAVMKRVELGSSLFPDTAALLNASIAAGVGKSTKLVSRLSVFMNSKGGGEDRRHEGEESVDLGCFSIILDAALGSKESAADLAAISGTKKVRKRGQSGAGVVMRSKGGSDGADFDGQLQFFDKIHLQVPLPGNGRSRDEWAHGFMDLIHQ</sequence>
<feature type="compositionally biased region" description="Low complexity" evidence="7">
    <location>
        <begin position="623"/>
        <end position="633"/>
    </location>
</feature>
<name>A0A250XG56_9CHLO</name>
<organism evidence="9 10">
    <name type="scientific">Chlamydomonas eustigma</name>
    <dbReference type="NCBI Taxonomy" id="1157962"/>
    <lineage>
        <taxon>Eukaryota</taxon>
        <taxon>Viridiplantae</taxon>
        <taxon>Chlorophyta</taxon>
        <taxon>core chlorophytes</taxon>
        <taxon>Chlorophyceae</taxon>
        <taxon>CS clade</taxon>
        <taxon>Chlamydomonadales</taxon>
        <taxon>Chlamydomonadaceae</taxon>
        <taxon>Chlamydomonas</taxon>
    </lineage>
</organism>
<feature type="region of interest" description="Disordered" evidence="7">
    <location>
        <begin position="874"/>
        <end position="899"/>
    </location>
</feature>
<evidence type="ECO:0000256" key="7">
    <source>
        <dbReference type="SAM" id="MobiDB-lite"/>
    </source>
</evidence>
<evidence type="ECO:0000256" key="1">
    <source>
        <dbReference type="ARBA" id="ARBA00004370"/>
    </source>
</evidence>
<evidence type="ECO:0000313" key="10">
    <source>
        <dbReference type="Proteomes" id="UP000232323"/>
    </source>
</evidence>
<feature type="region of interest" description="Disordered" evidence="7">
    <location>
        <begin position="345"/>
        <end position="395"/>
    </location>
</feature>
<protein>
    <recommendedName>
        <fullName evidence="8">SMP-LTD domain-containing protein</fullName>
    </recommendedName>
</protein>
<feature type="coiled-coil region" evidence="6">
    <location>
        <begin position="1198"/>
        <end position="1235"/>
    </location>
</feature>
<evidence type="ECO:0000256" key="6">
    <source>
        <dbReference type="SAM" id="Coils"/>
    </source>
</evidence>
<dbReference type="Proteomes" id="UP000232323">
    <property type="component" value="Unassembled WGS sequence"/>
</dbReference>
<feature type="compositionally biased region" description="Polar residues" evidence="7">
    <location>
        <begin position="554"/>
        <end position="571"/>
    </location>
</feature>
<dbReference type="Pfam" id="PF00168">
    <property type="entry name" value="C2"/>
    <property type="match status" value="1"/>
</dbReference>
<feature type="region of interest" description="Disordered" evidence="7">
    <location>
        <begin position="48"/>
        <end position="91"/>
    </location>
</feature>
<dbReference type="GO" id="GO:0016020">
    <property type="term" value="C:membrane"/>
    <property type="evidence" value="ECO:0007669"/>
    <property type="project" value="UniProtKB-SubCell"/>
</dbReference>
<keyword evidence="10" id="KW-1185">Reference proteome</keyword>
<feature type="compositionally biased region" description="Low complexity" evidence="7">
    <location>
        <begin position="572"/>
        <end position="585"/>
    </location>
</feature>
<dbReference type="PROSITE" id="PS51847">
    <property type="entry name" value="SMP"/>
    <property type="match status" value="1"/>
</dbReference>
<dbReference type="CDD" id="cd00030">
    <property type="entry name" value="C2"/>
    <property type="match status" value="1"/>
</dbReference>
<accession>A0A250XG56</accession>
<evidence type="ECO:0000256" key="4">
    <source>
        <dbReference type="ARBA" id="ARBA00023121"/>
    </source>
</evidence>
<dbReference type="PANTHER" id="PTHR47042:SF4">
    <property type="entry name" value="OS02G0313700 PROTEIN"/>
    <property type="match status" value="1"/>
</dbReference>
<gene>
    <name evidence="9" type="ORF">CEUSTIGMA_g9198.t1</name>
</gene>
<dbReference type="OrthoDB" id="546572at2759"/>
<reference evidence="9 10" key="1">
    <citation type="submission" date="2017-08" db="EMBL/GenBank/DDBJ databases">
        <title>Acidophilic green algal genome provides insights into adaptation to an acidic environment.</title>
        <authorList>
            <person name="Hirooka S."/>
            <person name="Hirose Y."/>
            <person name="Kanesaki Y."/>
            <person name="Higuchi S."/>
            <person name="Fujiwara T."/>
            <person name="Onuma R."/>
            <person name="Era A."/>
            <person name="Ohbayashi R."/>
            <person name="Uzuka A."/>
            <person name="Nozaki H."/>
            <person name="Yoshikawa H."/>
            <person name="Miyagishima S.Y."/>
        </authorList>
    </citation>
    <scope>NUCLEOTIDE SEQUENCE [LARGE SCALE GENOMIC DNA]</scope>
    <source>
        <strain evidence="9 10">NIES-2499</strain>
    </source>
</reference>
<dbReference type="PANTHER" id="PTHR47042">
    <property type="entry name" value="C2 DOMAIN-CONTAINING PROTEIN-LIKE"/>
    <property type="match status" value="1"/>
</dbReference>
<dbReference type="GO" id="GO:0006869">
    <property type="term" value="P:lipid transport"/>
    <property type="evidence" value="ECO:0007669"/>
    <property type="project" value="UniProtKB-KW"/>
</dbReference>
<dbReference type="STRING" id="1157962.A0A250XG56"/>
<dbReference type="GO" id="GO:0008289">
    <property type="term" value="F:lipid binding"/>
    <property type="evidence" value="ECO:0007669"/>
    <property type="project" value="UniProtKB-KW"/>
</dbReference>
<evidence type="ECO:0000256" key="5">
    <source>
        <dbReference type="ARBA" id="ARBA00023136"/>
    </source>
</evidence>
<comment type="caution">
    <text evidence="9">The sequence shown here is derived from an EMBL/GenBank/DDBJ whole genome shotgun (WGS) entry which is preliminary data.</text>
</comment>
<dbReference type="SMART" id="SM00239">
    <property type="entry name" value="C2"/>
    <property type="match status" value="1"/>
</dbReference>
<keyword evidence="4" id="KW-0446">Lipid-binding</keyword>
<proteinExistence type="predicted"/>
<dbReference type="SUPFAM" id="SSF49562">
    <property type="entry name" value="C2 domain (Calcium/lipid-binding domain, CaLB)"/>
    <property type="match status" value="1"/>
</dbReference>
<evidence type="ECO:0000256" key="2">
    <source>
        <dbReference type="ARBA" id="ARBA00022448"/>
    </source>
</evidence>
<feature type="compositionally biased region" description="Basic and acidic residues" evidence="7">
    <location>
        <begin position="48"/>
        <end position="64"/>
    </location>
</feature>
<dbReference type="InterPro" id="IPR031468">
    <property type="entry name" value="SMP_LBD"/>
</dbReference>
<dbReference type="Gene3D" id="2.60.40.150">
    <property type="entry name" value="C2 domain"/>
    <property type="match status" value="1"/>
</dbReference>
<dbReference type="EMBL" id="BEGY01000070">
    <property type="protein sequence ID" value="GAX81770.1"/>
    <property type="molecule type" value="Genomic_DNA"/>
</dbReference>
<evidence type="ECO:0000259" key="8">
    <source>
        <dbReference type="PROSITE" id="PS51847"/>
    </source>
</evidence>
<keyword evidence="3" id="KW-0445">Lipid transport</keyword>